<dbReference type="InterPro" id="IPR036412">
    <property type="entry name" value="HAD-like_sf"/>
</dbReference>
<dbReference type="Proteomes" id="UP000326924">
    <property type="component" value="Unassembled WGS sequence"/>
</dbReference>
<proteinExistence type="predicted"/>
<dbReference type="FunFam" id="3.40.50.1000:FF:000155">
    <property type="entry name" value="Putative magnesium dependent phosphatase"/>
    <property type="match status" value="1"/>
</dbReference>
<dbReference type="SFLD" id="SFLDS00003">
    <property type="entry name" value="Haloacid_Dehalogenase"/>
    <property type="match status" value="1"/>
</dbReference>
<dbReference type="SUPFAM" id="SSF56784">
    <property type="entry name" value="HAD-like"/>
    <property type="match status" value="1"/>
</dbReference>
<name>A0A5J5F2M1_9PEZI</name>
<accession>A0A5J5F2M1</accession>
<dbReference type="SFLD" id="SFLDG01129">
    <property type="entry name" value="C1.5:_HAD__Beta-PGM__Phosphata"/>
    <property type="match status" value="1"/>
</dbReference>
<dbReference type="Gene3D" id="3.40.50.1000">
    <property type="entry name" value="HAD superfamily/HAD-like"/>
    <property type="match status" value="1"/>
</dbReference>
<dbReference type="PANTHER" id="PTHR17901:SF14">
    <property type="entry name" value="MAGNESIUM-DEPENDENT PHOSPHATASE 1"/>
    <property type="match status" value="1"/>
</dbReference>
<dbReference type="FunCoup" id="A0A5J5F2M1">
    <property type="interactions" value="183"/>
</dbReference>
<reference evidence="2 3" key="1">
    <citation type="submission" date="2019-09" db="EMBL/GenBank/DDBJ databases">
        <title>Draft genome of the ectomycorrhizal ascomycete Sphaerosporella brunnea.</title>
        <authorList>
            <consortium name="DOE Joint Genome Institute"/>
            <person name="Benucci G.M."/>
            <person name="Marozzi G."/>
            <person name="Antonielli L."/>
            <person name="Sanchez S."/>
            <person name="Marco P."/>
            <person name="Wang X."/>
            <person name="Falini L.B."/>
            <person name="Barry K."/>
            <person name="Haridas S."/>
            <person name="Lipzen A."/>
            <person name="Labutti K."/>
            <person name="Grigoriev I.V."/>
            <person name="Murat C."/>
            <person name="Martin F."/>
            <person name="Albertini E."/>
            <person name="Donnini D."/>
            <person name="Bonito G."/>
        </authorList>
    </citation>
    <scope>NUCLEOTIDE SEQUENCE [LARGE SCALE GENOMIC DNA]</scope>
    <source>
        <strain evidence="2 3">Sb_GMNB300</strain>
    </source>
</reference>
<gene>
    <name evidence="2" type="ORF">FN846DRAFT_552991</name>
</gene>
<evidence type="ECO:0000313" key="2">
    <source>
        <dbReference type="EMBL" id="KAA8910249.1"/>
    </source>
</evidence>
<sequence length="218" mass="24897">MPKKISPHGTDPAVPATLQDGGPLPKLVAFDLDYTLWPFWVDTHVTSPLKATGEYNKVHDRYKDTWSFYSDIPALLHLLRSKGVKVAAASRTHAPELAREMLSLLHLDPAHTGGEKGKRGIDYFDEFEIYPGSKVTHFKSLKRKTGIDYGDMLFFDDESRNRNVERELGVQMILVPKGVSHSVFDRGVLAWRKRQHESPEEREAENGRIDEDEEAEWR</sequence>
<dbReference type="InterPro" id="IPR010036">
    <property type="entry name" value="MDP_1_eu_arc"/>
</dbReference>
<dbReference type="Pfam" id="PF12689">
    <property type="entry name" value="Acid_PPase"/>
    <property type="match status" value="1"/>
</dbReference>
<protein>
    <submittedName>
        <fullName evidence="2">Acid phosphatase-domain-containing protein</fullName>
    </submittedName>
</protein>
<keyword evidence="3" id="KW-1185">Reference proteome</keyword>
<dbReference type="InterPro" id="IPR035679">
    <property type="entry name" value="MDP-1_euk"/>
</dbReference>
<organism evidence="2 3">
    <name type="scientific">Sphaerosporella brunnea</name>
    <dbReference type="NCBI Taxonomy" id="1250544"/>
    <lineage>
        <taxon>Eukaryota</taxon>
        <taxon>Fungi</taxon>
        <taxon>Dikarya</taxon>
        <taxon>Ascomycota</taxon>
        <taxon>Pezizomycotina</taxon>
        <taxon>Pezizomycetes</taxon>
        <taxon>Pezizales</taxon>
        <taxon>Pyronemataceae</taxon>
        <taxon>Sphaerosporella</taxon>
    </lineage>
</organism>
<dbReference type="InterPro" id="IPR023214">
    <property type="entry name" value="HAD_sf"/>
</dbReference>
<dbReference type="InterPro" id="IPR010033">
    <property type="entry name" value="HAD_SF_ppase_IIIC"/>
</dbReference>
<dbReference type="AlphaFoldDB" id="A0A5J5F2M1"/>
<dbReference type="EMBL" id="VXIS01000048">
    <property type="protein sequence ID" value="KAA8910249.1"/>
    <property type="molecule type" value="Genomic_DNA"/>
</dbReference>
<evidence type="ECO:0000256" key="1">
    <source>
        <dbReference type="SAM" id="MobiDB-lite"/>
    </source>
</evidence>
<comment type="caution">
    <text evidence="2">The sequence shown here is derived from an EMBL/GenBank/DDBJ whole genome shotgun (WGS) entry which is preliminary data.</text>
</comment>
<dbReference type="GO" id="GO:0003993">
    <property type="term" value="F:acid phosphatase activity"/>
    <property type="evidence" value="ECO:0007669"/>
    <property type="project" value="TreeGrafter"/>
</dbReference>
<dbReference type="OrthoDB" id="2865258at2759"/>
<dbReference type="SFLD" id="SFLDG01131">
    <property type="entry name" value="C1.5.2:_MDP_Like"/>
    <property type="match status" value="1"/>
</dbReference>
<feature type="compositionally biased region" description="Basic and acidic residues" evidence="1">
    <location>
        <begin position="196"/>
        <end position="209"/>
    </location>
</feature>
<dbReference type="NCBIfam" id="TIGR01681">
    <property type="entry name" value="HAD-SF-IIIC"/>
    <property type="match status" value="1"/>
</dbReference>
<feature type="region of interest" description="Disordered" evidence="1">
    <location>
        <begin position="193"/>
        <end position="218"/>
    </location>
</feature>
<evidence type="ECO:0000313" key="3">
    <source>
        <dbReference type="Proteomes" id="UP000326924"/>
    </source>
</evidence>
<dbReference type="CDD" id="cd07501">
    <property type="entry name" value="HAD_MDP-1_like"/>
    <property type="match status" value="1"/>
</dbReference>
<dbReference type="NCBIfam" id="TIGR01685">
    <property type="entry name" value="MDP-1"/>
    <property type="match status" value="1"/>
</dbReference>
<dbReference type="InParanoid" id="A0A5J5F2M1"/>
<dbReference type="PANTHER" id="PTHR17901">
    <property type="entry name" value="MAGNESIUM-DEPENDENT PHOSPHATASE 1 MDP1"/>
    <property type="match status" value="1"/>
</dbReference>